<dbReference type="Proteomes" id="UP001159363">
    <property type="component" value="Chromosome 10"/>
</dbReference>
<feature type="compositionally biased region" description="Polar residues" evidence="1">
    <location>
        <begin position="452"/>
        <end position="473"/>
    </location>
</feature>
<sequence>MAGLLLPADFATRAGTLHGGQDTLEDARSGWSDPPQAFKSAQFTENSPYHLSLRDRGEAVQAALTFTSYRYLHDRQYELWKARCKMPTFQARGTISQQRSGPDAGLTSLKNFIALHILASKAHRTYNDDHSTDRPVLYLASVDQSDSHLYTRFCCTRSNIPHVLRLSLIQARGVLSSPSVDCCTDIPHSLNDAAWISGEYATLLRAGTWHLQHSIEGQRGKRDIPEKTRRPAASSCRIPTCENLGATAPGIEPSSLKWKASCLVTTSPRPPFFLVKCKYIFYIVTAERLACSPPTTVNRVQSLAGHSRIFTRGSRDGRCRWLAGFLGDLPFHPPFNTGAAPYSLQSSSLALETSLVRVPTDARRTWHGWRARHDERHAGHDGQHSWHVRHSRNVRRVEHDAGCHGIPSEDHEYDDTDDAKTIVQHGLNPQFKPLASMIYVLLTLQTSSNQPPVSFQQAFSQTTSDPPASLQPTHRSKNLSPDCLNGFTLVMPRAACCYGYGGRTTICWSILPRRRLDVVDTELDSSASLHTWWFTNYSVCLQTAPAA</sequence>
<reference evidence="2 3" key="1">
    <citation type="submission" date="2023-02" db="EMBL/GenBank/DDBJ databases">
        <title>LHISI_Scaffold_Assembly.</title>
        <authorList>
            <person name="Stuart O.P."/>
            <person name="Cleave R."/>
            <person name="Magrath M.J.L."/>
            <person name="Mikheyev A.S."/>
        </authorList>
    </citation>
    <scope>NUCLEOTIDE SEQUENCE [LARGE SCALE GENOMIC DNA]</scope>
    <source>
        <strain evidence="2">Daus_M_001</strain>
        <tissue evidence="2">Leg muscle</tissue>
    </source>
</reference>
<gene>
    <name evidence="2" type="ORF">PR048_026941</name>
</gene>
<feature type="region of interest" description="Disordered" evidence="1">
    <location>
        <begin position="452"/>
        <end position="476"/>
    </location>
</feature>
<accession>A0ABQ9GMS6</accession>
<name>A0ABQ9GMS6_9NEOP</name>
<organism evidence="2 3">
    <name type="scientific">Dryococelus australis</name>
    <dbReference type="NCBI Taxonomy" id="614101"/>
    <lineage>
        <taxon>Eukaryota</taxon>
        <taxon>Metazoa</taxon>
        <taxon>Ecdysozoa</taxon>
        <taxon>Arthropoda</taxon>
        <taxon>Hexapoda</taxon>
        <taxon>Insecta</taxon>
        <taxon>Pterygota</taxon>
        <taxon>Neoptera</taxon>
        <taxon>Polyneoptera</taxon>
        <taxon>Phasmatodea</taxon>
        <taxon>Verophasmatodea</taxon>
        <taxon>Anareolatae</taxon>
        <taxon>Phasmatidae</taxon>
        <taxon>Eurycanthinae</taxon>
        <taxon>Dryococelus</taxon>
    </lineage>
</organism>
<comment type="caution">
    <text evidence="2">The sequence shown here is derived from an EMBL/GenBank/DDBJ whole genome shotgun (WGS) entry which is preliminary data.</text>
</comment>
<evidence type="ECO:0000313" key="2">
    <source>
        <dbReference type="EMBL" id="KAJ8873307.1"/>
    </source>
</evidence>
<keyword evidence="3" id="KW-1185">Reference proteome</keyword>
<evidence type="ECO:0000313" key="3">
    <source>
        <dbReference type="Proteomes" id="UP001159363"/>
    </source>
</evidence>
<dbReference type="EMBL" id="JARBHB010000011">
    <property type="protein sequence ID" value="KAJ8873307.1"/>
    <property type="molecule type" value="Genomic_DNA"/>
</dbReference>
<protein>
    <submittedName>
        <fullName evidence="2">Uncharacterized protein</fullName>
    </submittedName>
</protein>
<evidence type="ECO:0000256" key="1">
    <source>
        <dbReference type="SAM" id="MobiDB-lite"/>
    </source>
</evidence>
<proteinExistence type="predicted"/>